<organism evidence="1 3">
    <name type="scientific">Candidatus Iainarchaeum sp</name>
    <dbReference type="NCBI Taxonomy" id="3101447"/>
    <lineage>
        <taxon>Archaea</taxon>
        <taxon>Candidatus Iainarchaeota</taxon>
        <taxon>Candidatus Iainarchaeia</taxon>
        <taxon>Candidatus Iainarchaeales</taxon>
        <taxon>Candidatus Iainarchaeaceae</taxon>
        <taxon>Candidatus Iainarchaeum</taxon>
    </lineage>
</organism>
<dbReference type="GO" id="GO:0006355">
    <property type="term" value="P:regulation of DNA-templated transcription"/>
    <property type="evidence" value="ECO:0007669"/>
    <property type="project" value="InterPro"/>
</dbReference>
<reference evidence="3" key="1">
    <citation type="journal article" date="2020" name="bioRxiv">
        <title>A rank-normalized archaeal taxonomy based on genome phylogeny resolves widespread incomplete and uneven classifications.</title>
        <authorList>
            <person name="Rinke C."/>
            <person name="Chuvochina M."/>
            <person name="Mussig A.J."/>
            <person name="Chaumeil P.-A."/>
            <person name="Waite D.W."/>
            <person name="Whitman W.B."/>
            <person name="Parks D.H."/>
            <person name="Hugenholtz P."/>
        </authorList>
    </citation>
    <scope>NUCLEOTIDE SEQUENCE [LARGE SCALE GENOMIC DNA]</scope>
</reference>
<dbReference type="EMBL" id="DUGH01000108">
    <property type="protein sequence ID" value="HIH16619.1"/>
    <property type="molecule type" value="Genomic_DNA"/>
</dbReference>
<sequence length="97" mass="11095">MSISEKAMGHLTISLDKDTEAKLRRLADERHGGKKGSLSKVIGEALEKLEVESERKRAVDFLIAEMEKGYSLGGITIKDRSELYDRYEHHQKQLRTH</sequence>
<reference evidence="2" key="3">
    <citation type="submission" date="2021-05" db="EMBL/GenBank/DDBJ databases">
        <title>Protein family content uncovers lineage relationships and bacterial pathway maintenance mechanisms in DPANN archaea.</title>
        <authorList>
            <person name="Castelle C.J."/>
            <person name="Meheust R."/>
            <person name="Jaffe A.L."/>
            <person name="Seitz K."/>
            <person name="Gong X."/>
            <person name="Baker B.J."/>
            <person name="Banfield J.F."/>
        </authorList>
    </citation>
    <scope>NUCLEOTIDE SEQUENCE</scope>
    <source>
        <strain evidence="2">RIFCSPLOWO2_01_FULL_58_19</strain>
    </source>
</reference>
<dbReference type="EMBL" id="JAGVWE010000002">
    <property type="protein sequence ID" value="MBS3062262.1"/>
    <property type="molecule type" value="Genomic_DNA"/>
</dbReference>
<name>A0A7J4JJ32_9ARCH</name>
<accession>A0A7J4JJ32</accession>
<dbReference type="Proteomes" id="UP000564964">
    <property type="component" value="Unassembled WGS sequence"/>
</dbReference>
<protein>
    <submittedName>
        <fullName evidence="1">Uncharacterized protein</fullName>
    </submittedName>
</protein>
<dbReference type="AlphaFoldDB" id="A0A7J4JJ32"/>
<reference evidence="2" key="2">
    <citation type="submission" date="2021-03" db="EMBL/GenBank/DDBJ databases">
        <authorList>
            <person name="Jaffe A."/>
        </authorList>
    </citation>
    <scope>NUCLEOTIDE SEQUENCE</scope>
    <source>
        <strain evidence="2">RIFCSPLOWO2_01_FULL_58_19</strain>
    </source>
</reference>
<gene>
    <name evidence="1" type="ORF">HA252_04410</name>
    <name evidence="2" type="ORF">J4203_00165</name>
</gene>
<dbReference type="Proteomes" id="UP000678237">
    <property type="component" value="Unassembled WGS sequence"/>
</dbReference>
<evidence type="ECO:0000313" key="1">
    <source>
        <dbReference type="EMBL" id="HIH16619.1"/>
    </source>
</evidence>
<evidence type="ECO:0000313" key="2">
    <source>
        <dbReference type="EMBL" id="MBS3062262.1"/>
    </source>
</evidence>
<proteinExistence type="predicted"/>
<evidence type="ECO:0000313" key="3">
    <source>
        <dbReference type="Proteomes" id="UP000564964"/>
    </source>
</evidence>
<dbReference type="InterPro" id="IPR013321">
    <property type="entry name" value="Arc_rbn_hlx_hlx"/>
</dbReference>
<dbReference type="Gene3D" id="1.10.1220.10">
    <property type="entry name" value="Met repressor-like"/>
    <property type="match status" value="1"/>
</dbReference>
<comment type="caution">
    <text evidence="1">The sequence shown here is derived from an EMBL/GenBank/DDBJ whole genome shotgun (WGS) entry which is preliminary data.</text>
</comment>